<dbReference type="Pfam" id="PF07686">
    <property type="entry name" value="V-set"/>
    <property type="match status" value="1"/>
</dbReference>
<keyword evidence="5 8" id="KW-0472">Membrane</keyword>
<keyword evidence="2" id="KW-1003">Cell membrane</keyword>
<evidence type="ECO:0000256" key="6">
    <source>
        <dbReference type="ARBA" id="ARBA00023157"/>
    </source>
</evidence>
<dbReference type="CDD" id="cd00099">
    <property type="entry name" value="IgV"/>
    <property type="match status" value="1"/>
</dbReference>
<dbReference type="PROSITE" id="PS50835">
    <property type="entry name" value="IG_LIKE"/>
    <property type="match status" value="1"/>
</dbReference>
<dbReference type="AlphaFoldDB" id="A0A8T0A730"/>
<dbReference type="EMBL" id="JABFDY010000027">
    <property type="protein sequence ID" value="KAF7687688.1"/>
    <property type="molecule type" value="Genomic_DNA"/>
</dbReference>
<gene>
    <name evidence="11" type="ORF">HF521_014916</name>
</gene>
<evidence type="ECO:0000256" key="7">
    <source>
        <dbReference type="ARBA" id="ARBA00023180"/>
    </source>
</evidence>
<comment type="caution">
    <text evidence="11">The sequence shown here is derived from an EMBL/GenBank/DDBJ whole genome shotgun (WGS) entry which is preliminary data.</text>
</comment>
<reference evidence="11" key="1">
    <citation type="submission" date="2020-08" db="EMBL/GenBank/DDBJ databases">
        <title>Chromosome-level assembly of Southern catfish (Silurus meridionalis) provides insights into visual adaptation to the nocturnal and benthic lifestyles.</title>
        <authorList>
            <person name="Zhang Y."/>
            <person name="Wang D."/>
            <person name="Peng Z."/>
        </authorList>
    </citation>
    <scope>NUCLEOTIDE SEQUENCE</scope>
    <source>
        <strain evidence="11">SWU-2019-XX</strain>
        <tissue evidence="11">Muscle</tissue>
    </source>
</reference>
<dbReference type="OrthoDB" id="9932608at2759"/>
<dbReference type="Gene3D" id="2.60.40.10">
    <property type="entry name" value="Immunoglobulins"/>
    <property type="match status" value="1"/>
</dbReference>
<protein>
    <recommendedName>
        <fullName evidence="10">Ig-like domain-containing protein</fullName>
    </recommendedName>
</protein>
<dbReference type="InterPro" id="IPR003599">
    <property type="entry name" value="Ig_sub"/>
</dbReference>
<evidence type="ECO:0000313" key="12">
    <source>
        <dbReference type="Proteomes" id="UP000606274"/>
    </source>
</evidence>
<dbReference type="SUPFAM" id="SSF48726">
    <property type="entry name" value="Immunoglobulin"/>
    <property type="match status" value="1"/>
</dbReference>
<evidence type="ECO:0000256" key="1">
    <source>
        <dbReference type="ARBA" id="ARBA00004236"/>
    </source>
</evidence>
<comment type="subcellular location">
    <subcellularLocation>
        <location evidence="1">Cell membrane</location>
    </subcellularLocation>
</comment>
<keyword evidence="12" id="KW-1185">Reference proteome</keyword>
<keyword evidence="8" id="KW-1133">Transmembrane helix</keyword>
<keyword evidence="3 9" id="KW-0732">Signal</keyword>
<dbReference type="InterPro" id="IPR036179">
    <property type="entry name" value="Ig-like_dom_sf"/>
</dbReference>
<dbReference type="Proteomes" id="UP000606274">
    <property type="component" value="Unassembled WGS sequence"/>
</dbReference>
<dbReference type="InterPro" id="IPR007110">
    <property type="entry name" value="Ig-like_dom"/>
</dbReference>
<evidence type="ECO:0000256" key="9">
    <source>
        <dbReference type="SAM" id="SignalP"/>
    </source>
</evidence>
<evidence type="ECO:0000256" key="4">
    <source>
        <dbReference type="ARBA" id="ARBA00022859"/>
    </source>
</evidence>
<feature type="chain" id="PRO_5035777944" description="Ig-like domain-containing protein" evidence="9">
    <location>
        <begin position="17"/>
        <end position="216"/>
    </location>
</feature>
<evidence type="ECO:0000256" key="2">
    <source>
        <dbReference type="ARBA" id="ARBA00022475"/>
    </source>
</evidence>
<dbReference type="SMART" id="SM00409">
    <property type="entry name" value="IG"/>
    <property type="match status" value="1"/>
</dbReference>
<dbReference type="PANTHER" id="PTHR19433">
    <property type="entry name" value="T-CELL RECEPTOR ALPHA CHAIN V REGION-RELATED"/>
    <property type="match status" value="1"/>
</dbReference>
<sequence length="216" mass="24385">MLVLLCTMTLLSETLGSSVLEAEPGDKVTIWCHHNLYRANYIFWFKHVLKSAPLLVGCKQFTISGQTQDCYFFPKTEHFKMSVDKKNTSLTISTVDVSDTGLYYCSYIELDAIIFSNSSYIYVKEDAVSDGNETLSVLSAPKDAVFSAVFMTLTVISGVINVIMIPLCVMIFIIHKQRTLRGSVAQDIEEKLSVKQEKRKKQEDDLYTCVVYQNSV</sequence>
<keyword evidence="6" id="KW-1015">Disulfide bond</keyword>
<keyword evidence="7" id="KW-0325">Glycoprotein</keyword>
<proteinExistence type="predicted"/>
<keyword evidence="4" id="KW-0391">Immunity</keyword>
<accession>A0A8T0A730</accession>
<dbReference type="PANTHER" id="PTHR19433:SF111">
    <property type="entry name" value="T CELL RECEPTOR ALPHA VARIABLE 4"/>
    <property type="match status" value="1"/>
</dbReference>
<feature type="transmembrane region" description="Helical" evidence="8">
    <location>
        <begin position="144"/>
        <end position="174"/>
    </location>
</feature>
<evidence type="ECO:0000256" key="5">
    <source>
        <dbReference type="ARBA" id="ARBA00023136"/>
    </source>
</evidence>
<dbReference type="InterPro" id="IPR013783">
    <property type="entry name" value="Ig-like_fold"/>
</dbReference>
<evidence type="ECO:0000259" key="10">
    <source>
        <dbReference type="PROSITE" id="PS50835"/>
    </source>
</evidence>
<evidence type="ECO:0000256" key="8">
    <source>
        <dbReference type="SAM" id="Phobius"/>
    </source>
</evidence>
<dbReference type="GO" id="GO:0005886">
    <property type="term" value="C:plasma membrane"/>
    <property type="evidence" value="ECO:0007669"/>
    <property type="project" value="UniProtKB-SubCell"/>
</dbReference>
<organism evidence="11 12">
    <name type="scientific">Silurus meridionalis</name>
    <name type="common">Southern catfish</name>
    <name type="synonym">Silurus soldatovi meridionalis</name>
    <dbReference type="NCBI Taxonomy" id="175797"/>
    <lineage>
        <taxon>Eukaryota</taxon>
        <taxon>Metazoa</taxon>
        <taxon>Chordata</taxon>
        <taxon>Craniata</taxon>
        <taxon>Vertebrata</taxon>
        <taxon>Euteleostomi</taxon>
        <taxon>Actinopterygii</taxon>
        <taxon>Neopterygii</taxon>
        <taxon>Teleostei</taxon>
        <taxon>Ostariophysi</taxon>
        <taxon>Siluriformes</taxon>
        <taxon>Siluridae</taxon>
        <taxon>Silurus</taxon>
    </lineage>
</organism>
<feature type="domain" description="Ig-like" evidence="10">
    <location>
        <begin position="9"/>
        <end position="105"/>
    </location>
</feature>
<feature type="signal peptide" evidence="9">
    <location>
        <begin position="1"/>
        <end position="16"/>
    </location>
</feature>
<evidence type="ECO:0000256" key="3">
    <source>
        <dbReference type="ARBA" id="ARBA00022729"/>
    </source>
</evidence>
<dbReference type="InterPro" id="IPR052051">
    <property type="entry name" value="TCR_complex_component"/>
</dbReference>
<evidence type="ECO:0000313" key="11">
    <source>
        <dbReference type="EMBL" id="KAF7687688.1"/>
    </source>
</evidence>
<keyword evidence="8" id="KW-0812">Transmembrane</keyword>
<dbReference type="GO" id="GO:0009617">
    <property type="term" value="P:response to bacterium"/>
    <property type="evidence" value="ECO:0007669"/>
    <property type="project" value="TreeGrafter"/>
</dbReference>
<dbReference type="SMART" id="SM00406">
    <property type="entry name" value="IGv"/>
    <property type="match status" value="1"/>
</dbReference>
<dbReference type="InterPro" id="IPR013106">
    <property type="entry name" value="Ig_V-set"/>
</dbReference>
<dbReference type="GO" id="GO:0002376">
    <property type="term" value="P:immune system process"/>
    <property type="evidence" value="ECO:0007669"/>
    <property type="project" value="UniProtKB-KW"/>
</dbReference>
<name>A0A8T0A730_SILME</name>